<dbReference type="OrthoDB" id="7916272at2"/>
<dbReference type="EMBL" id="LSRP01000096">
    <property type="protein sequence ID" value="OJF95011.1"/>
    <property type="molecule type" value="Genomic_DNA"/>
</dbReference>
<gene>
    <name evidence="1" type="ORF">AX760_04070</name>
</gene>
<evidence type="ECO:0000313" key="1">
    <source>
        <dbReference type="EMBL" id="OJF95011.1"/>
    </source>
</evidence>
<accession>A0A657LRV6</accession>
<dbReference type="Proteomes" id="UP000182661">
    <property type="component" value="Unassembled WGS sequence"/>
</dbReference>
<proteinExistence type="predicted"/>
<evidence type="ECO:0000313" key="2">
    <source>
        <dbReference type="Proteomes" id="UP000182661"/>
    </source>
</evidence>
<name>A0A657LRV6_9HYPH</name>
<comment type="caution">
    <text evidence="1">The sequence shown here is derived from an EMBL/GenBank/DDBJ whole genome shotgun (WGS) entry which is preliminary data.</text>
</comment>
<sequence length="87" mass="8728">MPDRFSSNAPSLTGPATHAFDVTPSDTLDLADVTRAVYVGVGGALAVRMLSGQTITLSGVTGGSTLPLRIDRVLATGTTATGIVGLV</sequence>
<dbReference type="RefSeq" id="WP_071833914.1">
    <property type="nucleotide sequence ID" value="NZ_LSRP01000096.1"/>
</dbReference>
<dbReference type="AlphaFoldDB" id="A0A657LRV6"/>
<protein>
    <submittedName>
        <fullName evidence="1">Uncharacterized protein</fullName>
    </submittedName>
</protein>
<reference evidence="1 2" key="1">
    <citation type="submission" date="2016-02" db="EMBL/GenBank/DDBJ databases">
        <title>Genome sequencing of a beta-galactosidase producing bacteria Rhizobium sp. 59.</title>
        <authorList>
            <person name="Wang D."/>
            <person name="Kot W."/>
            <person name="Qin Y."/>
            <person name="Hansen L."/>
            <person name="Naqvi K."/>
            <person name="Rensing C."/>
        </authorList>
    </citation>
    <scope>NUCLEOTIDE SEQUENCE [LARGE SCALE GENOMIC DNA]</scope>
    <source>
        <strain evidence="1 2">59</strain>
    </source>
</reference>
<organism evidence="1 2">
    <name type="scientific">Pararhizobium antarcticum</name>
    <dbReference type="NCBI Taxonomy" id="1798805"/>
    <lineage>
        <taxon>Bacteria</taxon>
        <taxon>Pseudomonadati</taxon>
        <taxon>Pseudomonadota</taxon>
        <taxon>Alphaproteobacteria</taxon>
        <taxon>Hyphomicrobiales</taxon>
        <taxon>Rhizobiaceae</taxon>
        <taxon>Rhizobium/Agrobacterium group</taxon>
        <taxon>Pararhizobium</taxon>
    </lineage>
</organism>
<keyword evidence="2" id="KW-1185">Reference proteome</keyword>